<dbReference type="PANTHER" id="PTHR10579">
    <property type="entry name" value="CALCIUM-ACTIVATED CHLORIDE CHANNEL REGULATOR"/>
    <property type="match status" value="1"/>
</dbReference>
<dbReference type="OrthoDB" id="299997at2759"/>
<feature type="compositionally biased region" description="Polar residues" evidence="2">
    <location>
        <begin position="617"/>
        <end position="627"/>
    </location>
</feature>
<name>A0A5C3L9D2_COPMA</name>
<dbReference type="SUPFAM" id="SSF50729">
    <property type="entry name" value="PH domain-like"/>
    <property type="match status" value="1"/>
</dbReference>
<dbReference type="Pfam" id="PF15411">
    <property type="entry name" value="PH_10"/>
    <property type="match status" value="1"/>
</dbReference>
<feature type="region of interest" description="Disordered" evidence="2">
    <location>
        <begin position="175"/>
        <end position="224"/>
    </location>
</feature>
<dbReference type="Gene3D" id="3.30.40.10">
    <property type="entry name" value="Zinc/RING finger domain, C3HC4 (zinc finger)"/>
    <property type="match status" value="1"/>
</dbReference>
<dbReference type="SUPFAM" id="SSF53300">
    <property type="entry name" value="vWA-like"/>
    <property type="match status" value="1"/>
</dbReference>
<reference evidence="4 5" key="1">
    <citation type="journal article" date="2019" name="Nat. Ecol. Evol.">
        <title>Megaphylogeny resolves global patterns of mushroom evolution.</title>
        <authorList>
            <person name="Varga T."/>
            <person name="Krizsan K."/>
            <person name="Foldi C."/>
            <person name="Dima B."/>
            <person name="Sanchez-Garcia M."/>
            <person name="Sanchez-Ramirez S."/>
            <person name="Szollosi G.J."/>
            <person name="Szarkandi J.G."/>
            <person name="Papp V."/>
            <person name="Albert L."/>
            <person name="Andreopoulos W."/>
            <person name="Angelini C."/>
            <person name="Antonin V."/>
            <person name="Barry K.W."/>
            <person name="Bougher N.L."/>
            <person name="Buchanan P."/>
            <person name="Buyck B."/>
            <person name="Bense V."/>
            <person name="Catcheside P."/>
            <person name="Chovatia M."/>
            <person name="Cooper J."/>
            <person name="Damon W."/>
            <person name="Desjardin D."/>
            <person name="Finy P."/>
            <person name="Geml J."/>
            <person name="Haridas S."/>
            <person name="Hughes K."/>
            <person name="Justo A."/>
            <person name="Karasinski D."/>
            <person name="Kautmanova I."/>
            <person name="Kiss B."/>
            <person name="Kocsube S."/>
            <person name="Kotiranta H."/>
            <person name="LaButti K.M."/>
            <person name="Lechner B.E."/>
            <person name="Liimatainen K."/>
            <person name="Lipzen A."/>
            <person name="Lukacs Z."/>
            <person name="Mihaltcheva S."/>
            <person name="Morgado L.N."/>
            <person name="Niskanen T."/>
            <person name="Noordeloos M.E."/>
            <person name="Ohm R.A."/>
            <person name="Ortiz-Santana B."/>
            <person name="Ovrebo C."/>
            <person name="Racz N."/>
            <person name="Riley R."/>
            <person name="Savchenko A."/>
            <person name="Shiryaev A."/>
            <person name="Soop K."/>
            <person name="Spirin V."/>
            <person name="Szebenyi C."/>
            <person name="Tomsovsky M."/>
            <person name="Tulloss R.E."/>
            <person name="Uehling J."/>
            <person name="Grigoriev I.V."/>
            <person name="Vagvolgyi C."/>
            <person name="Papp T."/>
            <person name="Martin F.M."/>
            <person name="Miettinen O."/>
            <person name="Hibbett D.S."/>
            <person name="Nagy L.G."/>
        </authorList>
    </citation>
    <scope>NUCLEOTIDE SEQUENCE [LARGE SCALE GENOMIC DNA]</scope>
    <source>
        <strain evidence="4 5">CBS 121175</strain>
    </source>
</reference>
<sequence length="1144" mass="125218">MRPAPLASTWLSRSPLNRDGHDSLQVPLTPTYTAPRSAPKPPSLIGTTNSIKAGIQSAFRRPPSVRSSYSASTTASSSDNQSNHPYSVPMAPIPVVSNHTGPDDEDECPVCLEPLSFSFRLPGEKPHIVPECGHALHEACFTAVYGPPPNQNRSAPRKSNVGVCGVCRRPMKVGDGDGGKSNKLAALTGMGDSRQAPMYPGRDTPTTRVRQPPPQPYDPNEDDPLEYVGRAGAQSEPSGYIVAPSIQVRPEFPSLTRSNDPSQPLTCLVVIELPGKRTTSAPGHVLPDNFSARTGPSLRGESFAGSGRSSPRTEIAQRQRQNQFSPNEDRRSEASPNSFNNRPLTAASHDAHDDVSAYGNIIHSEEDSPFAAITEDLRNRIIDWKGHPLSDLGPLQMYDLLSVRRDSAIRDFYVYLFKEAIICVVEEKKRGITRLLSNSGLGDAGSIPSMTGQSKGVLRLKGRIYVRHIKNVTASSAAGEMSLTIDMEDELASFILIFKDRSSMEAWKNNIQALVNMFQRQNGSAAPTPHSQQRALDIEEFGGSAKAMRMLSGSTQTSVSTVDSLLQNSTRSTMSSSTSHNGSLVPPRTLQHKLSTLGEDDREMDAYDTPSPLVAPHNSSGPSNSLTPLPHPPLDLILVISLPPPGSVPSTAQLKIRVIKATLDFTFASLGKKDRLSLVTFEVGPSGRVRKTPFLSAGRPQSKQRLEKFIDEIGSRIEESQDEFLVRGSKEEKTDVVTAVNHGLDVVLQRKARNPVSGLILVSDASDSTRRAQMDLVLARAEAANVPIHSFGYGRSHDPASLWLMSNHTSGTYTFVKDWYDLRSCVAGCVGGMMSIGLLNMKLHMKIVDSFRFRIRKVSGGPSSILASDGQNVDVDIGELRYGERKEMLIELELDNTDIQKMSQARNKNRHLDATDRFVQSLGLDSLAIDDGPDLVDGMMDRMIDEVPVVEVDGSFFDPAAAKHVSRLAHPVLLTITLLPMTSNTPKTPSSVSDPVIVRRRMELLASDMITRALVLVSRRNFPQAQKIMGETKRILHTVLQTISRNLPPPNPATGGARNRKEALTIKTVQAMQAILQDLQILSEALEDNVELFAHDQRNFGAQQAMILRDQKAWSNRSATERLFWTTDNSIELASRATDWVPRD</sequence>
<keyword evidence="5" id="KW-1185">Reference proteome</keyword>
<dbReference type="PANTHER" id="PTHR10579:SF43">
    <property type="entry name" value="ZINC FINGER (C3HC4-TYPE RING FINGER) FAMILY PROTEIN"/>
    <property type="match status" value="1"/>
</dbReference>
<keyword evidence="1" id="KW-0479">Metal-binding</keyword>
<evidence type="ECO:0000313" key="4">
    <source>
        <dbReference type="EMBL" id="TFK29639.1"/>
    </source>
</evidence>
<feature type="region of interest" description="Disordered" evidence="2">
    <location>
        <begin position="277"/>
        <end position="346"/>
    </location>
</feature>
<dbReference type="Gene3D" id="3.40.50.410">
    <property type="entry name" value="von Willebrand factor, type A domain"/>
    <property type="match status" value="1"/>
</dbReference>
<gene>
    <name evidence="4" type="ORF">FA15DRAFT_631486</name>
</gene>
<dbReference type="InterPro" id="IPR001841">
    <property type="entry name" value="Znf_RING"/>
</dbReference>
<protein>
    <submittedName>
        <fullName evidence="4">von Willebrand RING finger domain-containing protein</fullName>
    </submittedName>
</protein>
<keyword evidence="1" id="KW-0862">Zinc</keyword>
<accession>A0A5C3L9D2</accession>
<feature type="domain" description="RING-type" evidence="3">
    <location>
        <begin position="108"/>
        <end position="168"/>
    </location>
</feature>
<evidence type="ECO:0000256" key="1">
    <source>
        <dbReference type="PROSITE-ProRule" id="PRU00175"/>
    </source>
</evidence>
<evidence type="ECO:0000313" key="5">
    <source>
        <dbReference type="Proteomes" id="UP000307440"/>
    </source>
</evidence>
<dbReference type="AlphaFoldDB" id="A0A5C3L9D2"/>
<proteinExistence type="predicted"/>
<dbReference type="EMBL" id="ML210148">
    <property type="protein sequence ID" value="TFK29639.1"/>
    <property type="molecule type" value="Genomic_DNA"/>
</dbReference>
<dbReference type="STRING" id="230819.A0A5C3L9D2"/>
<dbReference type="Proteomes" id="UP000307440">
    <property type="component" value="Unassembled WGS sequence"/>
</dbReference>
<feature type="region of interest" description="Disordered" evidence="2">
    <location>
        <begin position="602"/>
        <end position="628"/>
    </location>
</feature>
<dbReference type="InterPro" id="IPR011993">
    <property type="entry name" value="PH-like_dom_sf"/>
</dbReference>
<feature type="compositionally biased region" description="Low complexity" evidence="2">
    <location>
        <begin position="61"/>
        <end position="78"/>
    </location>
</feature>
<feature type="compositionally biased region" description="Low complexity" evidence="2">
    <location>
        <begin position="569"/>
        <end position="579"/>
    </location>
</feature>
<dbReference type="Gene3D" id="2.30.29.30">
    <property type="entry name" value="Pleckstrin-homology domain (PH domain)/Phosphotyrosine-binding domain (PTB)"/>
    <property type="match status" value="1"/>
</dbReference>
<dbReference type="GO" id="GO:0008270">
    <property type="term" value="F:zinc ion binding"/>
    <property type="evidence" value="ECO:0007669"/>
    <property type="project" value="UniProtKB-KW"/>
</dbReference>
<feature type="compositionally biased region" description="Polar residues" evidence="2">
    <location>
        <begin position="334"/>
        <end position="343"/>
    </location>
</feature>
<organism evidence="4 5">
    <name type="scientific">Coprinopsis marcescibilis</name>
    <name type="common">Agaric fungus</name>
    <name type="synonym">Psathyrella marcescibilis</name>
    <dbReference type="NCBI Taxonomy" id="230819"/>
    <lineage>
        <taxon>Eukaryota</taxon>
        <taxon>Fungi</taxon>
        <taxon>Dikarya</taxon>
        <taxon>Basidiomycota</taxon>
        <taxon>Agaricomycotina</taxon>
        <taxon>Agaricomycetes</taxon>
        <taxon>Agaricomycetidae</taxon>
        <taxon>Agaricales</taxon>
        <taxon>Agaricineae</taxon>
        <taxon>Psathyrellaceae</taxon>
        <taxon>Coprinopsis</taxon>
    </lineage>
</organism>
<dbReference type="SUPFAM" id="SSF57850">
    <property type="entry name" value="RING/U-box"/>
    <property type="match status" value="1"/>
</dbReference>
<dbReference type="InterPro" id="IPR033511">
    <property type="entry name" value="Cdc24/Scd1_PH_dom"/>
</dbReference>
<keyword evidence="1" id="KW-0863">Zinc-finger</keyword>
<feature type="region of interest" description="Disordered" evidence="2">
    <location>
        <begin position="1"/>
        <end position="87"/>
    </location>
</feature>
<dbReference type="GO" id="GO:0005085">
    <property type="term" value="F:guanyl-nucleotide exchange factor activity"/>
    <property type="evidence" value="ECO:0007669"/>
    <property type="project" value="InterPro"/>
</dbReference>
<dbReference type="PROSITE" id="PS50089">
    <property type="entry name" value="ZF_RING_2"/>
    <property type="match status" value="1"/>
</dbReference>
<evidence type="ECO:0000259" key="3">
    <source>
        <dbReference type="PROSITE" id="PS50089"/>
    </source>
</evidence>
<feature type="compositionally biased region" description="Polar residues" evidence="2">
    <location>
        <begin position="307"/>
        <end position="326"/>
    </location>
</feature>
<dbReference type="InterPro" id="IPR051266">
    <property type="entry name" value="CLCR"/>
</dbReference>
<dbReference type="InterPro" id="IPR036465">
    <property type="entry name" value="vWFA_dom_sf"/>
</dbReference>
<dbReference type="CDD" id="cd13246">
    <property type="entry name" value="PH_Scd1"/>
    <property type="match status" value="1"/>
</dbReference>
<feature type="region of interest" description="Disordered" evidence="2">
    <location>
        <begin position="566"/>
        <end position="589"/>
    </location>
</feature>
<dbReference type="InterPro" id="IPR013083">
    <property type="entry name" value="Znf_RING/FYVE/PHD"/>
</dbReference>
<dbReference type="SMART" id="SM00184">
    <property type="entry name" value="RING"/>
    <property type="match status" value="1"/>
</dbReference>
<evidence type="ECO:0000256" key="2">
    <source>
        <dbReference type="SAM" id="MobiDB-lite"/>
    </source>
</evidence>